<dbReference type="InterPro" id="IPR021683">
    <property type="entry name" value="DUF3267"/>
</dbReference>
<keyword evidence="1" id="KW-0472">Membrane</keyword>
<comment type="caution">
    <text evidence="2">The sequence shown here is derived from an EMBL/GenBank/DDBJ whole genome shotgun (WGS) entry which is preliminary data.</text>
</comment>
<dbReference type="Pfam" id="PF11667">
    <property type="entry name" value="DUF3267"/>
    <property type="match status" value="1"/>
</dbReference>
<sequence>MNCWKSINLKKEYNPSRLMLLSMSVMITTFVISYLVFSLYYEKISYAELGLINTLLFLLLLFPIHTILHLIPLRFVGVRMQWNLKMSKKKRAPLLLLRFTKPVGRNFYINAMLFPTLFISVVSIISALTFPSFMLYFVLLFSFNAGLAVYDLIYIKQLLGAPRHCFIEQNKNGMDILLKQPI</sequence>
<keyword evidence="3" id="KW-1185">Reference proteome</keyword>
<protein>
    <submittedName>
        <fullName evidence="2">DUF3267 domain-containing protein</fullName>
    </submittedName>
</protein>
<evidence type="ECO:0000256" key="1">
    <source>
        <dbReference type="SAM" id="Phobius"/>
    </source>
</evidence>
<keyword evidence="1" id="KW-0812">Transmembrane</keyword>
<keyword evidence="1" id="KW-1133">Transmembrane helix</keyword>
<accession>A0A428N7K1</accession>
<feature type="transmembrane region" description="Helical" evidence="1">
    <location>
        <begin position="107"/>
        <end position="127"/>
    </location>
</feature>
<evidence type="ECO:0000313" key="2">
    <source>
        <dbReference type="EMBL" id="RSL34371.1"/>
    </source>
</evidence>
<dbReference type="EMBL" id="RBVX01000003">
    <property type="protein sequence ID" value="RSL34371.1"/>
    <property type="molecule type" value="Genomic_DNA"/>
</dbReference>
<name>A0A428N7K1_9BACI</name>
<feature type="transmembrane region" description="Helical" evidence="1">
    <location>
        <begin position="133"/>
        <end position="153"/>
    </location>
</feature>
<gene>
    <name evidence="2" type="ORF">D7Z54_04220</name>
</gene>
<feature type="transmembrane region" description="Helical" evidence="1">
    <location>
        <begin position="20"/>
        <end position="40"/>
    </location>
</feature>
<dbReference type="RefSeq" id="WP_125554604.1">
    <property type="nucleotide sequence ID" value="NZ_RBVX01000003.1"/>
</dbReference>
<dbReference type="OrthoDB" id="2360495at2"/>
<feature type="transmembrane region" description="Helical" evidence="1">
    <location>
        <begin position="52"/>
        <end position="76"/>
    </location>
</feature>
<organism evidence="2 3">
    <name type="scientific">Salibacterium salarium</name>
    <dbReference type="NCBI Taxonomy" id="284579"/>
    <lineage>
        <taxon>Bacteria</taxon>
        <taxon>Bacillati</taxon>
        <taxon>Bacillota</taxon>
        <taxon>Bacilli</taxon>
        <taxon>Bacillales</taxon>
        <taxon>Bacillaceae</taxon>
    </lineage>
</organism>
<proteinExistence type="predicted"/>
<reference evidence="2 3" key="1">
    <citation type="submission" date="2018-10" db="EMBL/GenBank/DDBJ databases">
        <title>Draft genome sequence of Bacillus salarius IM0101, isolated from a hypersaline soil in Inner Mongolia, China.</title>
        <authorList>
            <person name="Yamprayoonswat W."/>
            <person name="Boonvisut S."/>
            <person name="Jumpathong W."/>
            <person name="Sittihan S."/>
            <person name="Ruangsuj P."/>
            <person name="Wanthongcharoen S."/>
            <person name="Thongpramul N."/>
            <person name="Pimmason S."/>
            <person name="Yu B."/>
            <person name="Yasawong M."/>
        </authorList>
    </citation>
    <scope>NUCLEOTIDE SEQUENCE [LARGE SCALE GENOMIC DNA]</scope>
    <source>
        <strain evidence="2 3">IM0101</strain>
    </source>
</reference>
<evidence type="ECO:0000313" key="3">
    <source>
        <dbReference type="Proteomes" id="UP000275076"/>
    </source>
</evidence>
<dbReference type="Proteomes" id="UP000275076">
    <property type="component" value="Unassembled WGS sequence"/>
</dbReference>
<dbReference type="AlphaFoldDB" id="A0A428N7K1"/>